<dbReference type="SUPFAM" id="SSF51735">
    <property type="entry name" value="NAD(P)-binding Rossmann-fold domains"/>
    <property type="match status" value="1"/>
</dbReference>
<organism evidence="2 3">
    <name type="scientific">Lachnellula arida</name>
    <dbReference type="NCBI Taxonomy" id="1316785"/>
    <lineage>
        <taxon>Eukaryota</taxon>
        <taxon>Fungi</taxon>
        <taxon>Dikarya</taxon>
        <taxon>Ascomycota</taxon>
        <taxon>Pezizomycotina</taxon>
        <taxon>Leotiomycetes</taxon>
        <taxon>Helotiales</taxon>
        <taxon>Lachnaceae</taxon>
        <taxon>Lachnellula</taxon>
    </lineage>
</organism>
<sequence length="323" mass="35341">MGMLEFLYSQLLVTPVYPTTSCAGQTIIVTGSNSGLGKEAARHFARLGASKIILAVRNIKAGEAAKYDIENTTRCNAAVIEVWPLDLASYQSIKLFATRASDLPRLDILLENAGIATHDWEIVQGIGHERTIAINVISTFFLAILMLPKLKSSAKEFGIQPRLTIVSSEVHAWTKFPEWKAPNTFDALNKQSKTTFSERYPTSKLLEILLLRKIAPALEGSGVILNALSPGLCHSELAREGNPFLTFLKFFFARTTEMGSRTLVIAAMAGSESHGNYMHNGKVENTALSPFVRSNDGEKASEKVWDELSTILESIQPGVTGNL</sequence>
<evidence type="ECO:0000256" key="1">
    <source>
        <dbReference type="ARBA" id="ARBA00023002"/>
    </source>
</evidence>
<comment type="caution">
    <text evidence="2">The sequence shown here is derived from an EMBL/GenBank/DDBJ whole genome shotgun (WGS) entry which is preliminary data.</text>
</comment>
<dbReference type="AlphaFoldDB" id="A0A8T9BCI2"/>
<protein>
    <submittedName>
        <fullName evidence="2">Short chain dehydrogenase sol3</fullName>
    </submittedName>
</protein>
<evidence type="ECO:0000313" key="2">
    <source>
        <dbReference type="EMBL" id="TVY16269.1"/>
    </source>
</evidence>
<dbReference type="PANTHER" id="PTHR43157:SF31">
    <property type="entry name" value="PHOSPHATIDYLINOSITOL-GLYCAN BIOSYNTHESIS CLASS F PROTEIN"/>
    <property type="match status" value="1"/>
</dbReference>
<dbReference type="OrthoDB" id="542013at2759"/>
<dbReference type="InterPro" id="IPR036291">
    <property type="entry name" value="NAD(P)-bd_dom_sf"/>
</dbReference>
<dbReference type="GO" id="GO:0016491">
    <property type="term" value="F:oxidoreductase activity"/>
    <property type="evidence" value="ECO:0007669"/>
    <property type="project" value="UniProtKB-KW"/>
</dbReference>
<keyword evidence="3" id="KW-1185">Reference proteome</keyword>
<reference evidence="2 3" key="1">
    <citation type="submission" date="2018-05" db="EMBL/GenBank/DDBJ databases">
        <title>Whole genome sequencing for identification of molecular markers to develop diagnostic detection tools for the regulated plant pathogen Lachnellula willkommii.</title>
        <authorList>
            <person name="Giroux E."/>
            <person name="Bilodeau G."/>
        </authorList>
    </citation>
    <scope>NUCLEOTIDE SEQUENCE [LARGE SCALE GENOMIC DNA]</scope>
    <source>
        <strain evidence="2 3">CBS 203.66</strain>
    </source>
</reference>
<accession>A0A8T9BCI2</accession>
<name>A0A8T9BCI2_9HELO</name>
<gene>
    <name evidence="2" type="primary">sol3_8</name>
    <name evidence="2" type="ORF">LARI1_G008016</name>
</gene>
<dbReference type="EMBL" id="QGMF01000389">
    <property type="protein sequence ID" value="TVY16269.1"/>
    <property type="molecule type" value="Genomic_DNA"/>
</dbReference>
<keyword evidence="1" id="KW-0560">Oxidoreductase</keyword>
<dbReference type="Proteomes" id="UP000469559">
    <property type="component" value="Unassembled WGS sequence"/>
</dbReference>
<evidence type="ECO:0000313" key="3">
    <source>
        <dbReference type="Proteomes" id="UP000469559"/>
    </source>
</evidence>
<dbReference type="Gene3D" id="3.40.50.720">
    <property type="entry name" value="NAD(P)-binding Rossmann-like Domain"/>
    <property type="match status" value="1"/>
</dbReference>
<dbReference type="PRINTS" id="PR00081">
    <property type="entry name" value="GDHRDH"/>
</dbReference>
<dbReference type="PANTHER" id="PTHR43157">
    <property type="entry name" value="PHOSPHATIDYLINOSITOL-GLYCAN BIOSYNTHESIS CLASS F PROTEIN-RELATED"/>
    <property type="match status" value="1"/>
</dbReference>
<dbReference type="Pfam" id="PF00106">
    <property type="entry name" value="adh_short"/>
    <property type="match status" value="1"/>
</dbReference>
<proteinExistence type="predicted"/>
<dbReference type="InterPro" id="IPR002347">
    <property type="entry name" value="SDR_fam"/>
</dbReference>